<evidence type="ECO:0000256" key="2">
    <source>
        <dbReference type="SAM" id="SignalP"/>
    </source>
</evidence>
<dbReference type="Pfam" id="PF00497">
    <property type="entry name" value="SBP_bac_3"/>
    <property type="match status" value="1"/>
</dbReference>
<keyword evidence="5" id="KW-1185">Reference proteome</keyword>
<name>A0A502GCQ3_9PROT</name>
<proteinExistence type="predicted"/>
<feature type="chain" id="PRO_5021371336" evidence="2">
    <location>
        <begin position="22"/>
        <end position="277"/>
    </location>
</feature>
<dbReference type="AlphaFoldDB" id="A0A502GCQ3"/>
<gene>
    <name evidence="4" type="ORF">EAH89_05635</name>
</gene>
<evidence type="ECO:0000313" key="4">
    <source>
        <dbReference type="EMBL" id="TPG59715.1"/>
    </source>
</evidence>
<dbReference type="InterPro" id="IPR001638">
    <property type="entry name" value="Solute-binding_3/MltF_N"/>
</dbReference>
<dbReference type="Proteomes" id="UP000317078">
    <property type="component" value="Unassembled WGS sequence"/>
</dbReference>
<feature type="domain" description="Solute-binding protein family 3/N-terminal" evidence="3">
    <location>
        <begin position="41"/>
        <end position="265"/>
    </location>
</feature>
<accession>A0A502GCQ3</accession>
<dbReference type="Gene3D" id="3.40.190.10">
    <property type="entry name" value="Periplasmic binding protein-like II"/>
    <property type="match status" value="2"/>
</dbReference>
<sequence>MRLLPALAGVALCAFALPALAQAPAGCAPRVANSELVTPGTLTLSTNPTLPPMQFVDSSGALRGMRVELGAEIAKRLCLKVENVRVEFAAMIPGLAARRWDMINTGMFFTEERARLMQLVRYEQQAISISVPRGNPRNIREVKDLAGLSIGVEQGGFEFNRSQDILRQVTAAGGRAPTVRAFDNFAVSFQSLRVGQVDAAVSIDSTAKEYETRGDFARPISGLFPTPIAFGLRSRPLAEAVAKVLEEMRADGSYAALLERYGVRGWDAAFDVTGPTP</sequence>
<dbReference type="PANTHER" id="PTHR35936">
    <property type="entry name" value="MEMBRANE-BOUND LYTIC MUREIN TRANSGLYCOSYLASE F"/>
    <property type="match status" value="1"/>
</dbReference>
<organism evidence="4 5">
    <name type="scientific">Muricoccus nepalensis</name>
    <dbReference type="NCBI Taxonomy" id="1854500"/>
    <lineage>
        <taxon>Bacteria</taxon>
        <taxon>Pseudomonadati</taxon>
        <taxon>Pseudomonadota</taxon>
        <taxon>Alphaproteobacteria</taxon>
        <taxon>Acetobacterales</taxon>
        <taxon>Roseomonadaceae</taxon>
        <taxon>Muricoccus</taxon>
    </lineage>
</organism>
<evidence type="ECO:0000313" key="5">
    <source>
        <dbReference type="Proteomes" id="UP000317078"/>
    </source>
</evidence>
<evidence type="ECO:0000256" key="1">
    <source>
        <dbReference type="ARBA" id="ARBA00022729"/>
    </source>
</evidence>
<dbReference type="RefSeq" id="WP_140881813.1">
    <property type="nucleotide sequence ID" value="NZ_RCZP01000003.1"/>
</dbReference>
<dbReference type="SMART" id="SM00062">
    <property type="entry name" value="PBPb"/>
    <property type="match status" value="1"/>
</dbReference>
<dbReference type="OrthoDB" id="9768183at2"/>
<dbReference type="CDD" id="cd01004">
    <property type="entry name" value="PBP2_MidA_like"/>
    <property type="match status" value="1"/>
</dbReference>
<dbReference type="EMBL" id="RCZP01000003">
    <property type="protein sequence ID" value="TPG59715.1"/>
    <property type="molecule type" value="Genomic_DNA"/>
</dbReference>
<dbReference type="PANTHER" id="PTHR35936:SF17">
    <property type="entry name" value="ARGININE-BINDING EXTRACELLULAR PROTEIN ARTP"/>
    <property type="match status" value="1"/>
</dbReference>
<feature type="signal peptide" evidence="2">
    <location>
        <begin position="1"/>
        <end position="21"/>
    </location>
</feature>
<comment type="caution">
    <text evidence="4">The sequence shown here is derived from an EMBL/GenBank/DDBJ whole genome shotgun (WGS) entry which is preliminary data.</text>
</comment>
<reference evidence="4 5" key="1">
    <citation type="journal article" date="2019" name="Environ. Microbiol.">
        <title>Species interactions and distinct microbial communities in high Arctic permafrost affected cryosols are associated with the CH4 and CO2 gas fluxes.</title>
        <authorList>
            <person name="Altshuler I."/>
            <person name="Hamel J."/>
            <person name="Turney S."/>
            <person name="Magnuson E."/>
            <person name="Levesque R."/>
            <person name="Greer C."/>
            <person name="Whyte L.G."/>
        </authorList>
    </citation>
    <scope>NUCLEOTIDE SEQUENCE [LARGE SCALE GENOMIC DNA]</scope>
    <source>
        <strain evidence="4 5">S9.3B</strain>
    </source>
</reference>
<keyword evidence="1 2" id="KW-0732">Signal</keyword>
<protein>
    <submittedName>
        <fullName evidence="4">ABC transporter substrate-binding protein</fullName>
    </submittedName>
</protein>
<evidence type="ECO:0000259" key="3">
    <source>
        <dbReference type="SMART" id="SM00062"/>
    </source>
</evidence>
<dbReference type="SUPFAM" id="SSF53850">
    <property type="entry name" value="Periplasmic binding protein-like II"/>
    <property type="match status" value="1"/>
</dbReference>